<dbReference type="Pfam" id="PF14687">
    <property type="entry name" value="DUF4460"/>
    <property type="match status" value="1"/>
</dbReference>
<proteinExistence type="predicted"/>
<evidence type="ECO:0000256" key="1">
    <source>
        <dbReference type="SAM" id="Coils"/>
    </source>
</evidence>
<feature type="domain" description="DUF4460" evidence="2">
    <location>
        <begin position="41"/>
        <end position="132"/>
    </location>
</feature>
<evidence type="ECO:0008006" key="6">
    <source>
        <dbReference type="Google" id="ProtNLM"/>
    </source>
</evidence>
<dbReference type="GO" id="GO:0005739">
    <property type="term" value="C:mitochondrion"/>
    <property type="evidence" value="ECO:0007669"/>
    <property type="project" value="TreeGrafter"/>
</dbReference>
<reference evidence="4" key="1">
    <citation type="journal article" date="2022" name="Proc. Natl. Acad. Sci. U.S.A.">
        <title>Life cycle and functional genomics of the unicellular red alga Galdieria for elucidating algal and plant evolution and industrial use.</title>
        <authorList>
            <person name="Hirooka S."/>
            <person name="Itabashi T."/>
            <person name="Ichinose T.M."/>
            <person name="Onuma R."/>
            <person name="Fujiwara T."/>
            <person name="Yamashita S."/>
            <person name="Jong L.W."/>
            <person name="Tomita R."/>
            <person name="Iwane A.H."/>
            <person name="Miyagishima S.Y."/>
        </authorList>
    </citation>
    <scope>NUCLEOTIDE SEQUENCE</scope>
    <source>
        <strain evidence="4">NBRC 102759</strain>
    </source>
</reference>
<feature type="domain" description="DUF4461" evidence="3">
    <location>
        <begin position="344"/>
        <end position="518"/>
    </location>
</feature>
<evidence type="ECO:0000313" key="5">
    <source>
        <dbReference type="Proteomes" id="UP001061958"/>
    </source>
</evidence>
<accession>A0A9C7USW8</accession>
<feature type="coiled-coil region" evidence="1">
    <location>
        <begin position="437"/>
        <end position="466"/>
    </location>
</feature>
<protein>
    <recommendedName>
        <fullName evidence="6">DUF4460 domain-containing protein</fullName>
    </recommendedName>
</protein>
<dbReference type="InterPro" id="IPR028031">
    <property type="entry name" value="DUF4460"/>
</dbReference>
<keyword evidence="1" id="KW-0175">Coiled coil</keyword>
<dbReference type="Proteomes" id="UP001061958">
    <property type="component" value="Unassembled WGS sequence"/>
</dbReference>
<keyword evidence="5" id="KW-1185">Reference proteome</keyword>
<evidence type="ECO:0000259" key="2">
    <source>
        <dbReference type="Pfam" id="PF14687"/>
    </source>
</evidence>
<sequence length="524" mass="60751">MTKFHSVHGMNYPRSTIRLFYRMCSSNSNNCTPEIDIMKLLNKPLKLLYSKIHPDRFAQQPEIAFKNQKSLQNLNVLIDMLSNRKEEVVNKTSASSLETLLVEFYIPTTTEQQTSNQENQKWKQVPVEENQETQVKQISVPLVYDPSQREWLHLLGSLINLFRSCNIEFPEQLLRITRQRVHEDREGHRDMSLSQLLKRDVVGKAYELRIRNKRHAADALLKDRVAYECKVRRASLSRAHAIQLEIGEDVSPSMAVQGLRRLADCIEQVIVRYGISIRGGVIQLNGGAKVEQDSCGILHLGLCARVSCWEEALKSDTFLSSCSEKSKMKEEFLEMESELAHAWNVRLVCGDSLVEREPQEYLKILSSHIQSMRHDNHRFVSSFDETSSHLLKEYVSIMFRIEIQRFEEESEWGILSIPKDATLKEILMYLQERAVPLAQMTRKKQRERAQIEAVRKSLRLERLKREDQVVSFLEFRKCCDRLAAASSELKPILQGLSVVVSDHFKVADNGEVYVPYYFEWEKSS</sequence>
<name>A0A9C7USW8_9RHOD</name>
<gene>
    <name evidence="4" type="ORF">GpartN1_g5898.t1</name>
</gene>
<evidence type="ECO:0000313" key="4">
    <source>
        <dbReference type="EMBL" id="GJQ14107.1"/>
    </source>
</evidence>
<dbReference type="Pfam" id="PF14688">
    <property type="entry name" value="DUF4461"/>
    <property type="match status" value="1"/>
</dbReference>
<reference evidence="4" key="2">
    <citation type="submission" date="2022-01" db="EMBL/GenBank/DDBJ databases">
        <authorList>
            <person name="Hirooka S."/>
            <person name="Miyagishima S.Y."/>
        </authorList>
    </citation>
    <scope>NUCLEOTIDE SEQUENCE</scope>
    <source>
        <strain evidence="4">NBRC 102759</strain>
    </source>
</reference>
<evidence type="ECO:0000259" key="3">
    <source>
        <dbReference type="Pfam" id="PF14688"/>
    </source>
</evidence>
<dbReference type="AlphaFoldDB" id="A0A9C7USW8"/>
<comment type="caution">
    <text evidence="4">The sequence shown here is derived from an EMBL/GenBank/DDBJ whole genome shotgun (WGS) entry which is preliminary data.</text>
</comment>
<dbReference type="EMBL" id="BQMJ01000051">
    <property type="protein sequence ID" value="GJQ14107.1"/>
    <property type="molecule type" value="Genomic_DNA"/>
</dbReference>
<organism evidence="4 5">
    <name type="scientific">Galdieria partita</name>
    <dbReference type="NCBI Taxonomy" id="83374"/>
    <lineage>
        <taxon>Eukaryota</taxon>
        <taxon>Rhodophyta</taxon>
        <taxon>Bangiophyceae</taxon>
        <taxon>Galdieriales</taxon>
        <taxon>Galdieriaceae</taxon>
        <taxon>Galdieria</taxon>
    </lineage>
</organism>
<dbReference type="InterPro" id="IPR027989">
    <property type="entry name" value="DUF4461"/>
</dbReference>
<dbReference type="PANTHER" id="PTHR31596:SF1">
    <property type="entry name" value="T-CELL ACTIVATION INHIBITOR, MITOCHONDRIAL"/>
    <property type="match status" value="1"/>
</dbReference>
<dbReference type="OrthoDB" id="2097874at2759"/>
<dbReference type="PANTHER" id="PTHR31596">
    <property type="entry name" value="T-CELL ACTIVATION INHIBITOR, MITOCHONDRIAL"/>
    <property type="match status" value="1"/>
</dbReference>
<dbReference type="InterPro" id="IPR027986">
    <property type="entry name" value="TCAIM"/>
</dbReference>